<keyword evidence="1" id="KW-0812">Transmembrane</keyword>
<comment type="caution">
    <text evidence="2">The sequence shown here is derived from an EMBL/GenBank/DDBJ whole genome shotgun (WGS) entry which is preliminary data.</text>
</comment>
<protein>
    <submittedName>
        <fullName evidence="2">Uncharacterized protein</fullName>
    </submittedName>
</protein>
<proteinExistence type="predicted"/>
<keyword evidence="3" id="KW-1185">Reference proteome</keyword>
<accession>S9UPV3</accession>
<keyword evidence="1" id="KW-1133">Transmembrane helix</keyword>
<evidence type="ECO:0000313" key="2">
    <source>
        <dbReference type="EMBL" id="EPY16646.1"/>
    </source>
</evidence>
<sequence length="94" mass="10571">MVVGRCHGGVHGVLGAVGVHRNALGHFGGFPLCVIGVCVSMVILTRDRDVLLRLCIERRGWRRGRRRQCTDVSLQEEVVVVKIHYDHDVNTYNH</sequence>
<reference evidence="2 3" key="1">
    <citation type="journal article" date="2013" name="PLoS ONE">
        <title>Predicting the Proteins of Angomonas deanei, Strigomonas culicis and Their Respective Endosymbionts Reveals New Aspects of the Trypanosomatidae Family.</title>
        <authorList>
            <person name="Motta M.C."/>
            <person name="Martins A.C."/>
            <person name="de Souza S.S."/>
            <person name="Catta-Preta C.M."/>
            <person name="Silva R."/>
            <person name="Klein C.C."/>
            <person name="de Almeida L.G."/>
            <person name="de Lima Cunha O."/>
            <person name="Ciapina L.P."/>
            <person name="Brocchi M."/>
            <person name="Colabardini A.C."/>
            <person name="de Araujo Lima B."/>
            <person name="Machado C.R."/>
            <person name="de Almeida Soares C.M."/>
            <person name="Probst C.M."/>
            <person name="de Menezes C.B."/>
            <person name="Thompson C.E."/>
            <person name="Bartholomeu D.C."/>
            <person name="Gradia D.F."/>
            <person name="Pavoni D.P."/>
            <person name="Grisard E.C."/>
            <person name="Fantinatti-Garboggini F."/>
            <person name="Marchini F.K."/>
            <person name="Rodrigues-Luiz G.F."/>
            <person name="Wagner G."/>
            <person name="Goldman G.H."/>
            <person name="Fietto J.L."/>
            <person name="Elias M.C."/>
            <person name="Goldman M.H."/>
            <person name="Sagot M.F."/>
            <person name="Pereira M."/>
            <person name="Stoco P.H."/>
            <person name="de Mendonca-Neto R.P."/>
            <person name="Teixeira S.M."/>
            <person name="Maciel T.E."/>
            <person name="de Oliveira Mendes T.A."/>
            <person name="Urmenyi T.P."/>
            <person name="de Souza W."/>
            <person name="Schenkman S."/>
            <person name="de Vasconcelos A.T."/>
        </authorList>
    </citation>
    <scope>NUCLEOTIDE SEQUENCE [LARGE SCALE GENOMIC DNA]</scope>
</reference>
<dbReference type="Proteomes" id="UP000015354">
    <property type="component" value="Unassembled WGS sequence"/>
</dbReference>
<feature type="transmembrane region" description="Helical" evidence="1">
    <location>
        <begin position="23"/>
        <end position="44"/>
    </location>
</feature>
<evidence type="ECO:0000256" key="1">
    <source>
        <dbReference type="SAM" id="Phobius"/>
    </source>
</evidence>
<organism evidence="2 3">
    <name type="scientific">Strigomonas culicis</name>
    <dbReference type="NCBI Taxonomy" id="28005"/>
    <lineage>
        <taxon>Eukaryota</taxon>
        <taxon>Discoba</taxon>
        <taxon>Euglenozoa</taxon>
        <taxon>Kinetoplastea</taxon>
        <taxon>Metakinetoplastina</taxon>
        <taxon>Trypanosomatida</taxon>
        <taxon>Trypanosomatidae</taxon>
        <taxon>Strigomonadinae</taxon>
        <taxon>Strigomonas</taxon>
    </lineage>
</organism>
<evidence type="ECO:0000313" key="3">
    <source>
        <dbReference type="Proteomes" id="UP000015354"/>
    </source>
</evidence>
<gene>
    <name evidence="2" type="ORF">STCU_11078</name>
</gene>
<name>S9UPV3_9TRYP</name>
<dbReference type="AlphaFoldDB" id="S9UPV3"/>
<dbReference type="EMBL" id="ATMH01010976">
    <property type="protein sequence ID" value="EPY16646.1"/>
    <property type="molecule type" value="Genomic_DNA"/>
</dbReference>
<keyword evidence="1" id="KW-0472">Membrane</keyword>